<dbReference type="Proteomes" id="UP000309488">
    <property type="component" value="Unassembled WGS sequence"/>
</dbReference>
<feature type="chain" id="PRO_5020358526" evidence="1">
    <location>
        <begin position="21"/>
        <end position="165"/>
    </location>
</feature>
<dbReference type="AlphaFoldDB" id="A0A4U1CJZ8"/>
<evidence type="ECO:0000313" key="2">
    <source>
        <dbReference type="EMBL" id="TKC07964.1"/>
    </source>
</evidence>
<dbReference type="EMBL" id="SWBR01000003">
    <property type="protein sequence ID" value="TKC07964.1"/>
    <property type="molecule type" value="Genomic_DNA"/>
</dbReference>
<evidence type="ECO:0000313" key="3">
    <source>
        <dbReference type="Proteomes" id="UP000309488"/>
    </source>
</evidence>
<protein>
    <submittedName>
        <fullName evidence="2">Uncharacterized protein</fullName>
    </submittedName>
</protein>
<sequence length="165" mass="18429">MKKSLLIVIILSFFGLIASAKSNYKSPTLNLDTLKKGKNYNLFSKSSNIASVSFSKSKKSKENLVYIRFGFPTPIPTSNAINGTVLQGNRRYTEDGSVPVFDKIDIIKGKYLDVKLSKDTNMRNLFTLSGLEFPLHLKLYSGKESVDLEVNEAGEWNIGIELKNN</sequence>
<organism evidence="2 3">
    <name type="scientific">Pedobacter polaris</name>
    <dbReference type="NCBI Taxonomy" id="2571273"/>
    <lineage>
        <taxon>Bacteria</taxon>
        <taxon>Pseudomonadati</taxon>
        <taxon>Bacteroidota</taxon>
        <taxon>Sphingobacteriia</taxon>
        <taxon>Sphingobacteriales</taxon>
        <taxon>Sphingobacteriaceae</taxon>
        <taxon>Pedobacter</taxon>
    </lineage>
</organism>
<accession>A0A4U1CJZ8</accession>
<proteinExistence type="predicted"/>
<name>A0A4U1CJZ8_9SPHI</name>
<comment type="caution">
    <text evidence="2">The sequence shown here is derived from an EMBL/GenBank/DDBJ whole genome shotgun (WGS) entry which is preliminary data.</text>
</comment>
<keyword evidence="3" id="KW-1185">Reference proteome</keyword>
<dbReference type="OrthoDB" id="767192at2"/>
<feature type="signal peptide" evidence="1">
    <location>
        <begin position="1"/>
        <end position="20"/>
    </location>
</feature>
<reference evidence="2 3" key="1">
    <citation type="submission" date="2019-04" db="EMBL/GenBank/DDBJ databases">
        <title>Pedobacter sp. RP-3-22 sp. nov., isolated from Arctic soil.</title>
        <authorList>
            <person name="Dahal R.H."/>
            <person name="Kim D.-U."/>
        </authorList>
    </citation>
    <scope>NUCLEOTIDE SEQUENCE [LARGE SCALE GENOMIC DNA]</scope>
    <source>
        <strain evidence="2 3">RP-3-22</strain>
    </source>
</reference>
<keyword evidence="1" id="KW-0732">Signal</keyword>
<dbReference type="RefSeq" id="WP_136841456.1">
    <property type="nucleotide sequence ID" value="NZ_SWBR01000003.1"/>
</dbReference>
<gene>
    <name evidence="2" type="ORF">FA048_12425</name>
</gene>
<evidence type="ECO:0000256" key="1">
    <source>
        <dbReference type="SAM" id="SignalP"/>
    </source>
</evidence>